<dbReference type="InterPro" id="IPR051407">
    <property type="entry name" value="Bact_OM_lipoprot/Surf_antigen"/>
</dbReference>
<feature type="domain" description="Glycine zipper 2TM" evidence="3">
    <location>
        <begin position="57"/>
        <end position="97"/>
    </location>
</feature>
<evidence type="ECO:0000256" key="2">
    <source>
        <dbReference type="ARBA" id="ARBA00023136"/>
    </source>
</evidence>
<evidence type="ECO:0000259" key="3">
    <source>
        <dbReference type="Pfam" id="PF05433"/>
    </source>
</evidence>
<evidence type="ECO:0000256" key="1">
    <source>
        <dbReference type="ARBA" id="ARBA00004370"/>
    </source>
</evidence>
<comment type="caution">
    <text evidence="4">The sequence shown here is derived from an EMBL/GenBank/DDBJ whole genome shotgun (WGS) entry which is preliminary data.</text>
</comment>
<comment type="subcellular location">
    <subcellularLocation>
        <location evidence="1">Membrane</location>
    </subcellularLocation>
</comment>
<dbReference type="AlphaFoldDB" id="A0A7X6DDM6"/>
<dbReference type="Pfam" id="PF05433">
    <property type="entry name" value="Rick_17kDa_Anti"/>
    <property type="match status" value="1"/>
</dbReference>
<keyword evidence="5" id="KW-1185">Reference proteome</keyword>
<protein>
    <submittedName>
        <fullName evidence="4">Glycine zipper 2TM domain-containing protein</fullName>
    </submittedName>
</protein>
<accession>A0A7X6DDM6</accession>
<evidence type="ECO:0000313" key="4">
    <source>
        <dbReference type="EMBL" id="NKE65224.1"/>
    </source>
</evidence>
<dbReference type="GO" id="GO:0019867">
    <property type="term" value="C:outer membrane"/>
    <property type="evidence" value="ECO:0007669"/>
    <property type="project" value="InterPro"/>
</dbReference>
<keyword evidence="2" id="KW-0472">Membrane</keyword>
<name>A0A7X6DDM6_9BURK</name>
<dbReference type="EMBL" id="VTOX01000001">
    <property type="protein sequence ID" value="NKE65224.1"/>
    <property type="molecule type" value="Genomic_DNA"/>
</dbReference>
<dbReference type="PANTHER" id="PTHR35603:SF2">
    <property type="entry name" value="OUTER MEMBRANE LIPOPROTEIN"/>
    <property type="match status" value="1"/>
</dbReference>
<reference evidence="4 5" key="1">
    <citation type="journal article" date="2020" name="Nature">
        <title>Bacterial chemolithoautotrophy via manganese oxidation.</title>
        <authorList>
            <person name="Yu H."/>
            <person name="Leadbetter J.R."/>
        </authorList>
    </citation>
    <scope>NUCLEOTIDE SEQUENCE [LARGE SCALE GENOMIC DNA]</scope>
    <source>
        <strain evidence="4 5">RBP-1</strain>
    </source>
</reference>
<organism evidence="4 5">
    <name type="scientific">Ramlibacter lithotrophicus</name>
    <dbReference type="NCBI Taxonomy" id="2606681"/>
    <lineage>
        <taxon>Bacteria</taxon>
        <taxon>Pseudomonadati</taxon>
        <taxon>Pseudomonadota</taxon>
        <taxon>Betaproteobacteria</taxon>
        <taxon>Burkholderiales</taxon>
        <taxon>Comamonadaceae</taxon>
        <taxon>Ramlibacter</taxon>
    </lineage>
</organism>
<dbReference type="PANTHER" id="PTHR35603">
    <property type="match status" value="1"/>
</dbReference>
<dbReference type="InterPro" id="IPR008816">
    <property type="entry name" value="Gly_zipper_2TM_dom"/>
</dbReference>
<evidence type="ECO:0000313" key="5">
    <source>
        <dbReference type="Proteomes" id="UP000521868"/>
    </source>
</evidence>
<gene>
    <name evidence="4" type="ORF">RAMLITH_05275</name>
</gene>
<sequence>MAGCSTTDLYGQPAPVTYPSGTYSSAPVAAVEYGRVTNVSLVSGQPIASSNQGRNLAGTAIGAIVGGLLGNQIGGGSGRSAATVLGAIGGGIAGNRIAQNTAPGGTVASTNPVYRIEVQTDQGYVRTYDVAATGNLRPGDRVRIENGVIYHA</sequence>
<dbReference type="Proteomes" id="UP000521868">
    <property type="component" value="Unassembled WGS sequence"/>
</dbReference>
<proteinExistence type="predicted"/>